<dbReference type="GO" id="GO:0009297">
    <property type="term" value="P:pilus assembly"/>
    <property type="evidence" value="ECO:0007669"/>
    <property type="project" value="UniProtKB-UniRule"/>
</dbReference>
<proteinExistence type="predicted"/>
<organism evidence="2 3">
    <name type="scientific">Photobacterium frigidiphilum</name>
    <dbReference type="NCBI Taxonomy" id="264736"/>
    <lineage>
        <taxon>Bacteria</taxon>
        <taxon>Pseudomonadati</taxon>
        <taxon>Pseudomonadota</taxon>
        <taxon>Gammaproteobacteria</taxon>
        <taxon>Vibrionales</taxon>
        <taxon>Vibrionaceae</taxon>
        <taxon>Photobacterium</taxon>
    </lineage>
</organism>
<accession>A0A2T3J5U9</accession>
<protein>
    <recommendedName>
        <fullName evidence="1">Protein TraL</fullName>
    </recommendedName>
</protein>
<dbReference type="EMBL" id="PYMJ01000076">
    <property type="protein sequence ID" value="PSU41888.1"/>
    <property type="molecule type" value="Genomic_DNA"/>
</dbReference>
<comment type="subcellular location">
    <subcellularLocation>
        <location evidence="1">Cell outer membrane</location>
    </subcellularLocation>
</comment>
<keyword evidence="1" id="KW-0998">Cell outer membrane</keyword>
<evidence type="ECO:0000313" key="3">
    <source>
        <dbReference type="Proteomes" id="UP000240987"/>
    </source>
</evidence>
<gene>
    <name evidence="2" type="primary">traL</name>
    <name evidence="2" type="ORF">C9J12_29370</name>
</gene>
<dbReference type="InterPro" id="IPR016382">
    <property type="entry name" value="Pilus_assmbly_TraL"/>
</dbReference>
<keyword evidence="1" id="KW-0184">Conjugation</keyword>
<evidence type="ECO:0000256" key="1">
    <source>
        <dbReference type="PIRNR" id="PIRNR003259"/>
    </source>
</evidence>
<dbReference type="InterPro" id="IPR009838">
    <property type="entry name" value="T4SS_TraL"/>
</dbReference>
<dbReference type="GO" id="GO:0009279">
    <property type="term" value="C:cell outer membrane"/>
    <property type="evidence" value="ECO:0007669"/>
    <property type="project" value="UniProtKB-SubCell"/>
</dbReference>
<dbReference type="NCBIfam" id="TIGR02762">
    <property type="entry name" value="TraL_TIGR"/>
    <property type="match status" value="1"/>
</dbReference>
<dbReference type="Proteomes" id="UP000240987">
    <property type="component" value="Unassembled WGS sequence"/>
</dbReference>
<dbReference type="AlphaFoldDB" id="A0A2T3J5U9"/>
<evidence type="ECO:0000313" key="2">
    <source>
        <dbReference type="EMBL" id="PSU41888.1"/>
    </source>
</evidence>
<dbReference type="OrthoDB" id="5880478at2"/>
<keyword evidence="3" id="KW-1185">Reference proteome</keyword>
<dbReference type="RefSeq" id="WP_107246908.1">
    <property type="nucleotide sequence ID" value="NZ_PYMJ01000076.1"/>
</dbReference>
<comment type="function">
    <text evidence="1">Membrane protein involved in F pilin formation.</text>
</comment>
<sequence length="100" mass="11283">MDNPALFFNIPKQLSKGKTFLGFPSDEVLPALVIFGVFLAGRHEAVGFVLAAFWFLGLHSIKKTHGDNFIRLTLYWYAPDSLSAPLFAITPSAEKRYWIH</sequence>
<comment type="caution">
    <text evidence="2">The sequence shown here is derived from an EMBL/GenBank/DDBJ whole genome shotgun (WGS) entry which is preliminary data.</text>
</comment>
<dbReference type="PIRSF" id="PIRSF003259">
    <property type="entry name" value="Pilus_assembly_TraL"/>
    <property type="match status" value="1"/>
</dbReference>
<name>A0A2T3J5U9_9GAMM</name>
<keyword evidence="1" id="KW-0472">Membrane</keyword>
<reference evidence="2 3" key="1">
    <citation type="submission" date="2018-01" db="EMBL/GenBank/DDBJ databases">
        <title>Whole genome sequencing of Histamine producing bacteria.</title>
        <authorList>
            <person name="Butler K."/>
        </authorList>
    </citation>
    <scope>NUCLEOTIDE SEQUENCE [LARGE SCALE GENOMIC DNA]</scope>
    <source>
        <strain evidence="2 3">JCM 12947</strain>
    </source>
</reference>
<dbReference type="Pfam" id="PF07178">
    <property type="entry name" value="TraL"/>
    <property type="match status" value="1"/>
</dbReference>